<gene>
    <name evidence="13" type="ORF">BJX63DRAFT_380743</name>
</gene>
<evidence type="ECO:0000256" key="9">
    <source>
        <dbReference type="ARBA" id="ARBA00039865"/>
    </source>
</evidence>
<evidence type="ECO:0000313" key="14">
    <source>
        <dbReference type="Proteomes" id="UP001610334"/>
    </source>
</evidence>
<dbReference type="PANTHER" id="PTHR35518">
    <property type="entry name" value="MAINTENANCE OF TELOMOERE CAPPING"/>
    <property type="match status" value="1"/>
</dbReference>
<evidence type="ECO:0000256" key="4">
    <source>
        <dbReference type="ARBA" id="ARBA00022989"/>
    </source>
</evidence>
<evidence type="ECO:0000256" key="5">
    <source>
        <dbReference type="ARBA" id="ARBA00023136"/>
    </source>
</evidence>
<dbReference type="EMBL" id="JBFXLT010000007">
    <property type="protein sequence ID" value="KAL2820412.1"/>
    <property type="molecule type" value="Genomic_DNA"/>
</dbReference>
<dbReference type="Pfam" id="PF25506">
    <property type="entry name" value="TIM-barrel_MTC6"/>
    <property type="match status" value="1"/>
</dbReference>
<dbReference type="Proteomes" id="UP001610334">
    <property type="component" value="Unassembled WGS sequence"/>
</dbReference>
<keyword evidence="6" id="KW-0325">Glycoprotein</keyword>
<accession>A0ABR4HYF0</accession>
<dbReference type="InterPro" id="IPR057530">
    <property type="entry name" value="TIM-barrel_MTC6"/>
</dbReference>
<evidence type="ECO:0000256" key="11">
    <source>
        <dbReference type="SAM" id="Phobius"/>
    </source>
</evidence>
<evidence type="ECO:0000256" key="8">
    <source>
        <dbReference type="ARBA" id="ARBA00038159"/>
    </source>
</evidence>
<organism evidence="13 14">
    <name type="scientific">Aspergillus granulosus</name>
    <dbReference type="NCBI Taxonomy" id="176169"/>
    <lineage>
        <taxon>Eukaryota</taxon>
        <taxon>Fungi</taxon>
        <taxon>Dikarya</taxon>
        <taxon>Ascomycota</taxon>
        <taxon>Pezizomycotina</taxon>
        <taxon>Eurotiomycetes</taxon>
        <taxon>Eurotiomycetidae</taxon>
        <taxon>Eurotiales</taxon>
        <taxon>Aspergillaceae</taxon>
        <taxon>Aspergillus</taxon>
        <taxon>Aspergillus subgen. Nidulantes</taxon>
    </lineage>
</organism>
<comment type="similarity">
    <text evidence="8">Belongs to the MTC6 family.</text>
</comment>
<keyword evidence="2 11" id="KW-0812">Transmembrane</keyword>
<feature type="transmembrane region" description="Helical" evidence="11">
    <location>
        <begin position="569"/>
        <end position="593"/>
    </location>
</feature>
<dbReference type="InterPro" id="IPR051008">
    <property type="entry name" value="Telomere_Capping_Maintenance"/>
</dbReference>
<feature type="domain" description="MTC6 partial TIM-barrel" evidence="12">
    <location>
        <begin position="39"/>
        <end position="396"/>
    </location>
</feature>
<evidence type="ECO:0000259" key="12">
    <source>
        <dbReference type="Pfam" id="PF25506"/>
    </source>
</evidence>
<evidence type="ECO:0000256" key="6">
    <source>
        <dbReference type="ARBA" id="ARBA00023180"/>
    </source>
</evidence>
<feature type="region of interest" description="Disordered" evidence="10">
    <location>
        <begin position="119"/>
        <end position="138"/>
    </location>
</feature>
<keyword evidence="4 11" id="KW-1133">Transmembrane helix</keyword>
<dbReference type="CDD" id="cd00037">
    <property type="entry name" value="CLECT"/>
    <property type="match status" value="1"/>
</dbReference>
<keyword evidence="14" id="KW-1185">Reference proteome</keyword>
<feature type="compositionally biased region" description="Polar residues" evidence="10">
    <location>
        <begin position="119"/>
        <end position="129"/>
    </location>
</feature>
<proteinExistence type="inferred from homology"/>
<dbReference type="SUPFAM" id="SSF56436">
    <property type="entry name" value="C-type lectin-like"/>
    <property type="match status" value="1"/>
</dbReference>
<evidence type="ECO:0000256" key="3">
    <source>
        <dbReference type="ARBA" id="ARBA00022729"/>
    </source>
</evidence>
<keyword evidence="5 11" id="KW-0472">Membrane</keyword>
<sequence length="615" mass="67977">MSLKFDPDDSLLNSSWATVLLVSPLCEERPKLSLMPSQSERDVAGQVPINFVTTSAISIQAACFGDNIFERSAAEKCLSNLIAVGYRRFDIDVYWSTELRQWLLCPVSIPQDMHVVTTTPDASPTSTGAVSEGTVTAEPDESSDRLLYELGPYQCSDDLDLPDLLDVFHDYFKDTNSDLVIYLRYLSLNLHVAADPTSPDEPASTVTGEELPISSERASYVMKDKLGSYIYTPSQLFEDRRDLNDSWYGVDDAYKPIVQYFTIEQDSEGVQSTPDGWPNPKYVQLAAERRLLVEYGSVDPQLDDYDLSAENEVIFAPGYLTSTIPISAADDGSLDSGCLYDADETDIASVNASWAISNRFPLPGNLSDSQTLRYISDLVINLTACGITSTLNDTLFGDTADKIPDPYRNLTLSSSWAWAAGQPTDPTATGDSADSDDLRCAVMDLSDNGHWHTANCSMARRAACRVDDQPFRWTLSSDLLSYADAYKHACPEDGTAFAVPRTGLENTYLYRTLLSQSVYLIDPASDDPLLHEVWIDFNSIDIATCWVTGGPDRTCPYTSDPDQLERRTVLVAAVAGIVICIIAALTLFVKCNANRRNSRRNRRDIQGWEYEGVPS</sequence>
<keyword evidence="3" id="KW-0732">Signal</keyword>
<comment type="subcellular location">
    <subcellularLocation>
        <location evidence="1">Membrane</location>
        <topology evidence="1">Single-pass type I membrane protein</topology>
    </subcellularLocation>
</comment>
<evidence type="ECO:0000256" key="1">
    <source>
        <dbReference type="ARBA" id="ARBA00004479"/>
    </source>
</evidence>
<evidence type="ECO:0000256" key="2">
    <source>
        <dbReference type="ARBA" id="ARBA00022692"/>
    </source>
</evidence>
<reference evidence="13 14" key="1">
    <citation type="submission" date="2024-07" db="EMBL/GenBank/DDBJ databases">
        <title>Section-level genome sequencing and comparative genomics of Aspergillus sections Usti and Cavernicolus.</title>
        <authorList>
            <consortium name="Lawrence Berkeley National Laboratory"/>
            <person name="Nybo J.L."/>
            <person name="Vesth T.C."/>
            <person name="Theobald S."/>
            <person name="Frisvad J.C."/>
            <person name="Larsen T.O."/>
            <person name="Kjaerboelling I."/>
            <person name="Rothschild-Mancinelli K."/>
            <person name="Lyhne E.K."/>
            <person name="Kogle M.E."/>
            <person name="Barry K."/>
            <person name="Clum A."/>
            <person name="Na H."/>
            <person name="Ledsgaard L."/>
            <person name="Lin J."/>
            <person name="Lipzen A."/>
            <person name="Kuo A."/>
            <person name="Riley R."/>
            <person name="Mondo S."/>
            <person name="Labutti K."/>
            <person name="Haridas S."/>
            <person name="Pangalinan J."/>
            <person name="Salamov A.A."/>
            <person name="Simmons B.A."/>
            <person name="Magnuson J.K."/>
            <person name="Chen J."/>
            <person name="Drula E."/>
            <person name="Henrissat B."/>
            <person name="Wiebenga A."/>
            <person name="Lubbers R.J."/>
            <person name="Gomes A.C."/>
            <person name="Makela M.R."/>
            <person name="Stajich J."/>
            <person name="Grigoriev I.V."/>
            <person name="Mortensen U.H."/>
            <person name="De Vries R.P."/>
            <person name="Baker S.E."/>
            <person name="Andersen M.R."/>
        </authorList>
    </citation>
    <scope>NUCLEOTIDE SEQUENCE [LARGE SCALE GENOMIC DNA]</scope>
    <source>
        <strain evidence="13 14">CBS 588.65</strain>
    </source>
</reference>
<protein>
    <recommendedName>
        <fullName evidence="9">Maintenance of telomere capping protein 6</fullName>
    </recommendedName>
</protein>
<evidence type="ECO:0000256" key="10">
    <source>
        <dbReference type="SAM" id="MobiDB-lite"/>
    </source>
</evidence>
<name>A0ABR4HYF0_9EURO</name>
<dbReference type="PANTHER" id="PTHR35518:SF2">
    <property type="entry name" value="MAINTENANCE OF TELOMERE CAPPING PROTEIN 6"/>
    <property type="match status" value="1"/>
</dbReference>
<dbReference type="InterPro" id="IPR016187">
    <property type="entry name" value="CTDL_fold"/>
</dbReference>
<comment type="function">
    <text evidence="7">May be involved in telomere capping.</text>
</comment>
<evidence type="ECO:0000313" key="13">
    <source>
        <dbReference type="EMBL" id="KAL2820412.1"/>
    </source>
</evidence>
<comment type="caution">
    <text evidence="13">The sequence shown here is derived from an EMBL/GenBank/DDBJ whole genome shotgun (WGS) entry which is preliminary data.</text>
</comment>
<evidence type="ECO:0000256" key="7">
    <source>
        <dbReference type="ARBA" id="ARBA00037703"/>
    </source>
</evidence>